<dbReference type="Proteomes" id="UP000182350">
    <property type="component" value="Unassembled WGS sequence"/>
</dbReference>
<accession>A0A1K1X965</accession>
<sequence>MKLKDLRQFEQFSQLTDEQLILLKPQLKSRRCQQAGEQIMPLGFASDVEFFLLEGSLLLRAEDGKQKEIRAGSPEARLSIARLRPSMYEVVSASPALLVVISGSLLSEAVQTSGQTFAVSSHTSSLAKSFYQRLQAAVADRSFQLPSLPSVALKVREILQQEEPEIRDLENIISKDPSITAKLVAAANSPMYHRGINCKTCGEAIKRLGLDTTSQLVMLFSLRQLFKANHPWVKQRMIRTWSQGVRVAAITQLLTLHHAHLSADQALLIGLIHNLGELAILKYIDQEKEFDENKMDGLLEELMTDAGVLLLSSWNFDPEVINIIRQQNDWQAEASEEKVGLGDLLKVGRLHSMIGTPDQYRFPRLDEVPAFRKLADQGLTPEFSLTLIEDAADQVAEVQAMFGI</sequence>
<dbReference type="Gene3D" id="1.10.3210.10">
    <property type="entry name" value="Hypothetical protein af1432"/>
    <property type="match status" value="1"/>
</dbReference>
<dbReference type="SUPFAM" id="SSF109604">
    <property type="entry name" value="HD-domain/PDEase-like"/>
    <property type="match status" value="1"/>
</dbReference>
<dbReference type="EMBL" id="FPJW01000005">
    <property type="protein sequence ID" value="SFX45629.1"/>
    <property type="molecule type" value="Genomic_DNA"/>
</dbReference>
<dbReference type="InterPro" id="IPR013976">
    <property type="entry name" value="HDOD"/>
</dbReference>
<protein>
    <submittedName>
        <fullName evidence="2">HD-like signal output (HDOD) domain, no enzymatic activity</fullName>
    </submittedName>
</protein>
<gene>
    <name evidence="2" type="ORF">SAMN02745752_01761</name>
</gene>
<dbReference type="RefSeq" id="WP_072326001.1">
    <property type="nucleotide sequence ID" value="NZ_FPJW01000005.1"/>
</dbReference>
<evidence type="ECO:0000259" key="1">
    <source>
        <dbReference type="PROSITE" id="PS51833"/>
    </source>
</evidence>
<dbReference type="InterPro" id="IPR018490">
    <property type="entry name" value="cNMP-bd_dom_sf"/>
</dbReference>
<name>A0A1K1X965_9GAMM</name>
<dbReference type="Pfam" id="PF08668">
    <property type="entry name" value="HDOD"/>
    <property type="match status" value="1"/>
</dbReference>
<dbReference type="PROSITE" id="PS51833">
    <property type="entry name" value="HDOD"/>
    <property type="match status" value="1"/>
</dbReference>
<keyword evidence="3" id="KW-1185">Reference proteome</keyword>
<reference evidence="2 3" key="1">
    <citation type="submission" date="2016-11" db="EMBL/GenBank/DDBJ databases">
        <authorList>
            <person name="Jaros S."/>
            <person name="Januszkiewicz K."/>
            <person name="Wedrychowicz H."/>
        </authorList>
    </citation>
    <scope>NUCLEOTIDE SEQUENCE [LARGE SCALE GENOMIC DNA]</scope>
    <source>
        <strain evidence="2 3">DSM 21637</strain>
    </source>
</reference>
<dbReference type="SUPFAM" id="SSF51206">
    <property type="entry name" value="cAMP-binding domain-like"/>
    <property type="match status" value="1"/>
</dbReference>
<organism evidence="2 3">
    <name type="scientific">Marinospirillum alkaliphilum DSM 21637</name>
    <dbReference type="NCBI Taxonomy" id="1122209"/>
    <lineage>
        <taxon>Bacteria</taxon>
        <taxon>Pseudomonadati</taxon>
        <taxon>Pseudomonadota</taxon>
        <taxon>Gammaproteobacteria</taxon>
        <taxon>Oceanospirillales</taxon>
        <taxon>Oceanospirillaceae</taxon>
        <taxon>Marinospirillum</taxon>
    </lineage>
</organism>
<evidence type="ECO:0000313" key="2">
    <source>
        <dbReference type="EMBL" id="SFX45629.1"/>
    </source>
</evidence>
<dbReference type="PANTHER" id="PTHR33525:SF3">
    <property type="entry name" value="RIBONUCLEASE Y"/>
    <property type="match status" value="1"/>
</dbReference>
<evidence type="ECO:0000313" key="3">
    <source>
        <dbReference type="Proteomes" id="UP000182350"/>
    </source>
</evidence>
<proteinExistence type="predicted"/>
<dbReference type="InterPro" id="IPR052340">
    <property type="entry name" value="RNase_Y/CdgJ"/>
</dbReference>
<dbReference type="AlphaFoldDB" id="A0A1K1X965"/>
<feature type="domain" description="HDOD" evidence="1">
    <location>
        <begin position="145"/>
        <end position="330"/>
    </location>
</feature>
<dbReference type="PANTHER" id="PTHR33525">
    <property type="match status" value="1"/>
</dbReference>
<dbReference type="STRING" id="1122209.SAMN02745752_01761"/>
<dbReference type="OrthoDB" id="598113at2"/>